<dbReference type="RefSeq" id="XP_003058191.1">
    <property type="nucleotide sequence ID" value="XM_003058145.1"/>
</dbReference>
<gene>
    <name evidence="7" type="ORF">MICPUCDRAFT_57418</name>
</gene>
<dbReference type="InterPro" id="IPR000571">
    <property type="entry name" value="Znf_CCCH"/>
</dbReference>
<evidence type="ECO:0000259" key="6">
    <source>
        <dbReference type="PROSITE" id="PS50103"/>
    </source>
</evidence>
<dbReference type="GeneID" id="9683629"/>
<dbReference type="Pfam" id="PF00642">
    <property type="entry name" value="zf-CCCH"/>
    <property type="match status" value="1"/>
</dbReference>
<evidence type="ECO:0000313" key="7">
    <source>
        <dbReference type="EMBL" id="EEH58142.1"/>
    </source>
</evidence>
<keyword evidence="3 4" id="KW-0862">Zinc</keyword>
<feature type="zinc finger region" description="C3H1-type" evidence="4">
    <location>
        <begin position="186"/>
        <end position="214"/>
    </location>
</feature>
<keyword evidence="8" id="KW-1185">Reference proteome</keyword>
<feature type="region of interest" description="Disordered" evidence="5">
    <location>
        <begin position="1"/>
        <end position="33"/>
    </location>
</feature>
<evidence type="ECO:0000256" key="3">
    <source>
        <dbReference type="ARBA" id="ARBA00022833"/>
    </source>
</evidence>
<dbReference type="SUPFAM" id="SSF90229">
    <property type="entry name" value="CCCH zinc finger"/>
    <property type="match status" value="1"/>
</dbReference>
<dbReference type="OrthoDB" id="10548569at2759"/>
<name>C1MQU7_MICPC</name>
<keyword evidence="1 4" id="KW-0479">Metal-binding</keyword>
<dbReference type="AlphaFoldDB" id="C1MQU7"/>
<evidence type="ECO:0000313" key="8">
    <source>
        <dbReference type="Proteomes" id="UP000001876"/>
    </source>
</evidence>
<reference evidence="7 8" key="1">
    <citation type="journal article" date="2009" name="Science">
        <title>Green evolution and dynamic adaptations revealed by genomes of the marine picoeukaryotes Micromonas.</title>
        <authorList>
            <person name="Worden A.Z."/>
            <person name="Lee J.H."/>
            <person name="Mock T."/>
            <person name="Rouze P."/>
            <person name="Simmons M.P."/>
            <person name="Aerts A.L."/>
            <person name="Allen A.E."/>
            <person name="Cuvelier M.L."/>
            <person name="Derelle E."/>
            <person name="Everett M.V."/>
            <person name="Foulon E."/>
            <person name="Grimwood J."/>
            <person name="Gundlach H."/>
            <person name="Henrissat B."/>
            <person name="Napoli C."/>
            <person name="McDonald S.M."/>
            <person name="Parker M.S."/>
            <person name="Rombauts S."/>
            <person name="Salamov A."/>
            <person name="Von Dassow P."/>
            <person name="Badger J.H."/>
            <person name="Coutinho P.M."/>
            <person name="Demir E."/>
            <person name="Dubchak I."/>
            <person name="Gentemann C."/>
            <person name="Eikrem W."/>
            <person name="Gready J.E."/>
            <person name="John U."/>
            <person name="Lanier W."/>
            <person name="Lindquist E.A."/>
            <person name="Lucas S."/>
            <person name="Mayer K.F."/>
            <person name="Moreau H."/>
            <person name="Not F."/>
            <person name="Otillar R."/>
            <person name="Panaud O."/>
            <person name="Pangilinan J."/>
            <person name="Paulsen I."/>
            <person name="Piegu B."/>
            <person name="Poliakov A."/>
            <person name="Robbens S."/>
            <person name="Schmutz J."/>
            <person name="Toulza E."/>
            <person name="Wyss T."/>
            <person name="Zelensky A."/>
            <person name="Zhou K."/>
            <person name="Armbrust E.V."/>
            <person name="Bhattacharya D."/>
            <person name="Goodenough U.W."/>
            <person name="Van de Peer Y."/>
            <person name="Grigoriev I.V."/>
        </authorList>
    </citation>
    <scope>NUCLEOTIDE SEQUENCE [LARGE SCALE GENOMIC DNA]</scope>
    <source>
        <strain evidence="7 8">CCMP1545</strain>
    </source>
</reference>
<dbReference type="GO" id="GO:0008270">
    <property type="term" value="F:zinc ion binding"/>
    <property type="evidence" value="ECO:0007669"/>
    <property type="project" value="UniProtKB-KW"/>
</dbReference>
<evidence type="ECO:0000256" key="1">
    <source>
        <dbReference type="ARBA" id="ARBA00022723"/>
    </source>
</evidence>
<dbReference type="InterPro" id="IPR036855">
    <property type="entry name" value="Znf_CCCH_sf"/>
</dbReference>
<accession>C1MQU7</accession>
<dbReference type="STRING" id="564608.C1MQU7"/>
<evidence type="ECO:0000256" key="4">
    <source>
        <dbReference type="PROSITE-ProRule" id="PRU00723"/>
    </source>
</evidence>
<protein>
    <submittedName>
        <fullName evidence="7">Predicted protein</fullName>
    </submittedName>
</protein>
<feature type="domain" description="C3H1-type" evidence="6">
    <location>
        <begin position="186"/>
        <end position="214"/>
    </location>
</feature>
<dbReference type="OMA" id="DDGPRAM"/>
<dbReference type="Proteomes" id="UP000001876">
    <property type="component" value="Unassembled WGS sequence"/>
</dbReference>
<keyword evidence="2 4" id="KW-0863">Zinc-finger</keyword>
<dbReference type="PROSITE" id="PS50103">
    <property type="entry name" value="ZF_C3H1"/>
    <property type="match status" value="1"/>
</dbReference>
<evidence type="ECO:0000256" key="2">
    <source>
        <dbReference type="ARBA" id="ARBA00022771"/>
    </source>
</evidence>
<organism evidence="8">
    <name type="scientific">Micromonas pusilla (strain CCMP1545)</name>
    <name type="common">Picoplanktonic green alga</name>
    <dbReference type="NCBI Taxonomy" id="564608"/>
    <lineage>
        <taxon>Eukaryota</taxon>
        <taxon>Viridiplantae</taxon>
        <taxon>Chlorophyta</taxon>
        <taxon>Mamiellophyceae</taxon>
        <taxon>Mamiellales</taxon>
        <taxon>Mamiellaceae</taxon>
        <taxon>Micromonas</taxon>
    </lineage>
</organism>
<proteinExistence type="predicted"/>
<evidence type="ECO:0000256" key="5">
    <source>
        <dbReference type="SAM" id="MobiDB-lite"/>
    </source>
</evidence>
<sequence length="216" mass="21660">MVDDDAPPGTAPTFLPPPAPPPGMQAPAFLPPPAAPGQLGVGALPIAGMHPSHASAPFPGVVVGAPATAPTPAPPGYPDYSRLHAIAAEIDLDALEDDGSFNPLLDPNYASLQLAVAQATERDPDGAAAWYQSLCDDGPRAMAKKIVEGIVPGMMPGMGAARVGGMARAVPGGAAAAAAAADLPQRPNAAHCIEFQKTGGCSYGKECPYHHPIGGV</sequence>
<dbReference type="EMBL" id="GG663738">
    <property type="protein sequence ID" value="EEH58142.1"/>
    <property type="molecule type" value="Genomic_DNA"/>
</dbReference>
<dbReference type="SMART" id="SM00356">
    <property type="entry name" value="ZnF_C3H1"/>
    <property type="match status" value="1"/>
</dbReference>
<feature type="compositionally biased region" description="Pro residues" evidence="5">
    <location>
        <begin position="14"/>
        <end position="33"/>
    </location>
</feature>
<dbReference type="KEGG" id="mpp:MICPUCDRAFT_57418"/>